<dbReference type="OrthoDB" id="10489829at2759"/>
<evidence type="ECO:0000256" key="1">
    <source>
        <dbReference type="SAM" id="SignalP"/>
    </source>
</evidence>
<feature type="signal peptide" evidence="1">
    <location>
        <begin position="1"/>
        <end position="20"/>
    </location>
</feature>
<organism evidence="2 3">
    <name type="scientific">Puccinia striiformis f. sp. tritici PST-78</name>
    <dbReference type="NCBI Taxonomy" id="1165861"/>
    <lineage>
        <taxon>Eukaryota</taxon>
        <taxon>Fungi</taxon>
        <taxon>Dikarya</taxon>
        <taxon>Basidiomycota</taxon>
        <taxon>Pucciniomycotina</taxon>
        <taxon>Pucciniomycetes</taxon>
        <taxon>Pucciniales</taxon>
        <taxon>Pucciniaceae</taxon>
        <taxon>Puccinia</taxon>
    </lineage>
</organism>
<keyword evidence="3" id="KW-1185">Reference proteome</keyword>
<feature type="chain" id="PRO_5005550435" evidence="1">
    <location>
        <begin position="21"/>
        <end position="115"/>
    </location>
</feature>
<sequence length="115" mass="12048">MNLLPLVVLLSCAITLAVLADGNGAKPDPAKATKVVFKCSDAKELTAGWCVSNVPGADKRSFVKANVVGPPKDLNYNCIDTNKENNMCCKADFKPDQKGEGSPGTDVCVIKGPVP</sequence>
<protein>
    <submittedName>
        <fullName evidence="2">Uncharacterized protein</fullName>
    </submittedName>
</protein>
<reference evidence="3" key="1">
    <citation type="submission" date="2014-03" db="EMBL/GenBank/DDBJ databases">
        <title>The Genome Sequence of Puccinia striiformis f. sp. tritici PST-78.</title>
        <authorList>
            <consortium name="The Broad Institute Genome Sequencing Platform"/>
            <person name="Cuomo C."/>
            <person name="Hulbert S."/>
            <person name="Chen X."/>
            <person name="Walker B."/>
            <person name="Young S.K."/>
            <person name="Zeng Q."/>
            <person name="Gargeya S."/>
            <person name="Fitzgerald M."/>
            <person name="Haas B."/>
            <person name="Abouelleil A."/>
            <person name="Alvarado L."/>
            <person name="Arachchi H.M."/>
            <person name="Berlin A.M."/>
            <person name="Chapman S.B."/>
            <person name="Goldberg J."/>
            <person name="Griggs A."/>
            <person name="Gujja S."/>
            <person name="Hansen M."/>
            <person name="Howarth C."/>
            <person name="Imamovic A."/>
            <person name="Larimer J."/>
            <person name="McCowan C."/>
            <person name="Montmayeur A."/>
            <person name="Murphy C."/>
            <person name="Neiman D."/>
            <person name="Pearson M."/>
            <person name="Priest M."/>
            <person name="Roberts A."/>
            <person name="Saif S."/>
            <person name="Shea T."/>
            <person name="Sisk P."/>
            <person name="Sykes S."/>
            <person name="Wortman J."/>
            <person name="Nusbaum C."/>
            <person name="Birren B."/>
        </authorList>
    </citation>
    <scope>NUCLEOTIDE SEQUENCE [LARGE SCALE GENOMIC DNA]</scope>
    <source>
        <strain evidence="3">race PST-78</strain>
    </source>
</reference>
<keyword evidence="1" id="KW-0732">Signal</keyword>
<dbReference type="EMBL" id="AJIL01000034">
    <property type="protein sequence ID" value="KNF00765.1"/>
    <property type="molecule type" value="Genomic_DNA"/>
</dbReference>
<dbReference type="AlphaFoldDB" id="A0A0L0VP05"/>
<evidence type="ECO:0000313" key="2">
    <source>
        <dbReference type="EMBL" id="KNF00765.1"/>
    </source>
</evidence>
<evidence type="ECO:0000313" key="3">
    <source>
        <dbReference type="Proteomes" id="UP000054564"/>
    </source>
</evidence>
<comment type="caution">
    <text evidence="2">The sequence shown here is derived from an EMBL/GenBank/DDBJ whole genome shotgun (WGS) entry which is preliminary data.</text>
</comment>
<accession>A0A0L0VP05</accession>
<dbReference type="Proteomes" id="UP000054564">
    <property type="component" value="Unassembled WGS sequence"/>
</dbReference>
<gene>
    <name evidence="2" type="ORF">PSTG_05904</name>
</gene>
<name>A0A0L0VP05_9BASI</name>
<proteinExistence type="predicted"/>